<organism evidence="2 3">
    <name type="scientific">Sphingobacterium oryzagri</name>
    <dbReference type="NCBI Taxonomy" id="3025669"/>
    <lineage>
        <taxon>Bacteria</taxon>
        <taxon>Pseudomonadati</taxon>
        <taxon>Bacteroidota</taxon>
        <taxon>Sphingobacteriia</taxon>
        <taxon>Sphingobacteriales</taxon>
        <taxon>Sphingobacteriaceae</taxon>
        <taxon>Sphingobacterium</taxon>
    </lineage>
</organism>
<dbReference type="PANTHER" id="PTHR32182:SF23">
    <property type="entry name" value="ATP BINDING PROTEIN"/>
    <property type="match status" value="1"/>
</dbReference>
<proteinExistence type="predicted"/>
<dbReference type="Gene3D" id="3.40.50.300">
    <property type="entry name" value="P-loop containing nucleotide triphosphate hydrolases"/>
    <property type="match status" value="1"/>
</dbReference>
<evidence type="ECO:0000313" key="3">
    <source>
        <dbReference type="Proteomes" id="UP001221558"/>
    </source>
</evidence>
<dbReference type="EMBL" id="CP117880">
    <property type="protein sequence ID" value="WDF68701.1"/>
    <property type="molecule type" value="Genomic_DNA"/>
</dbReference>
<name>A0ABY7WGH0_9SPHI</name>
<sequence length="661" mass="76640">MSLTLLTAHYLVNHAYLNYQGQLINFGGKYLYNIESSEQDIVLSRNINPSFQDGFFDLSEIKVSLSNVSAIVGQNGVGKSSILNSIRQHFIENPNALPSCDSILFFEDGEELLYSTSDNDVNVFLKDGDHLVQLKGIMKGSIQSIYYSPHFDLRFNPNFDEVDYHDISLDRYIDIDLIDVPYRDTNERGLDYPIKQELLFKNSTRQIRFLSSPLVAKKNIFEGLIGFPDHGNAKFVTRGVINKEEPRNVPIDFLHPLKHLNVQIEKDLDRWTSIRKFDNKNRILNQIEINRFLLQRYMVRDLLSIIIRQMDAKNDNRSSGSFDHNHYDKNHGSDSLQGLIAFIESCKIPTREGMVVPFDVKLIKKLFNKVYHVIDGINREGDVTESTFKAAPEDAIAILELQNSVMFNLSNYYNQQVAEKSQDYSNLNYLVVPFLFYFPAERNLSSGENAMLNFFSKLYDFLTLKLDPKVNPKNRVSSYLLLLDEADLGFHPLWKKKYLFILTKTLAYFFKQYPKLKNIQLIFTTHDPLTLSDLPNNNVIYLRTDDGNLRVLNHLDRRPTFAANITDLLADSFFIDTGLVGDFVQHKIDELIEWLNGNNKDEAEKHKQLIEMIDEPIVRQKLAEMYDEKMNEDLEISLIEKQLLELNQKKEKLINDRNLNK</sequence>
<dbReference type="InterPro" id="IPR027417">
    <property type="entry name" value="P-loop_NTPase"/>
</dbReference>
<evidence type="ECO:0000259" key="1">
    <source>
        <dbReference type="Pfam" id="PF13304"/>
    </source>
</evidence>
<dbReference type="RefSeq" id="WP_274267432.1">
    <property type="nucleotide sequence ID" value="NZ_CP117880.1"/>
</dbReference>
<dbReference type="PANTHER" id="PTHR32182">
    <property type="entry name" value="DNA REPLICATION AND REPAIR PROTEIN RECF"/>
    <property type="match status" value="1"/>
</dbReference>
<accession>A0ABY7WGH0</accession>
<reference evidence="2 3" key="1">
    <citation type="submission" date="2023-02" db="EMBL/GenBank/DDBJ databases">
        <title>Genome sequence of Sphingobacterium sp. KACC 22765.</title>
        <authorList>
            <person name="Kim S."/>
            <person name="Heo J."/>
            <person name="Kwon S.-W."/>
        </authorList>
    </citation>
    <scope>NUCLEOTIDE SEQUENCE [LARGE SCALE GENOMIC DNA]</scope>
    <source>
        <strain evidence="2 3">KACC 22765</strain>
    </source>
</reference>
<dbReference type="Proteomes" id="UP001221558">
    <property type="component" value="Chromosome"/>
</dbReference>
<gene>
    <name evidence="2" type="ORF">PQ465_20695</name>
</gene>
<feature type="domain" description="ATPase AAA-type core" evidence="1">
    <location>
        <begin position="352"/>
        <end position="532"/>
    </location>
</feature>
<dbReference type="Pfam" id="PF13304">
    <property type="entry name" value="AAA_21"/>
    <property type="match status" value="1"/>
</dbReference>
<dbReference type="SUPFAM" id="SSF52540">
    <property type="entry name" value="P-loop containing nucleoside triphosphate hydrolases"/>
    <property type="match status" value="1"/>
</dbReference>
<dbReference type="InterPro" id="IPR003959">
    <property type="entry name" value="ATPase_AAA_core"/>
</dbReference>
<keyword evidence="3" id="KW-1185">Reference proteome</keyword>
<evidence type="ECO:0000313" key="2">
    <source>
        <dbReference type="EMBL" id="WDF68701.1"/>
    </source>
</evidence>
<protein>
    <submittedName>
        <fullName evidence="2">AAA family ATPase</fullName>
    </submittedName>
</protein>